<organism evidence="2 3">
    <name type="scientific">Chiloscyllium punctatum</name>
    <name type="common">Brownbanded bambooshark</name>
    <name type="synonym">Hemiscyllium punctatum</name>
    <dbReference type="NCBI Taxonomy" id="137246"/>
    <lineage>
        <taxon>Eukaryota</taxon>
        <taxon>Metazoa</taxon>
        <taxon>Chordata</taxon>
        <taxon>Craniata</taxon>
        <taxon>Vertebrata</taxon>
        <taxon>Chondrichthyes</taxon>
        <taxon>Elasmobranchii</taxon>
        <taxon>Galeomorphii</taxon>
        <taxon>Galeoidea</taxon>
        <taxon>Orectolobiformes</taxon>
        <taxon>Hemiscylliidae</taxon>
        <taxon>Chiloscyllium</taxon>
    </lineage>
</organism>
<evidence type="ECO:0000256" key="1">
    <source>
        <dbReference type="SAM" id="MobiDB-lite"/>
    </source>
</evidence>
<gene>
    <name evidence="2" type="ORF">chiPu_0027636</name>
</gene>
<accession>A0A401TL77</accession>
<keyword evidence="3" id="KW-1185">Reference proteome</keyword>
<dbReference type="EMBL" id="BEZZ01109468">
    <property type="protein sequence ID" value="GCC43405.1"/>
    <property type="molecule type" value="Genomic_DNA"/>
</dbReference>
<name>A0A401TL77_CHIPU</name>
<protein>
    <recommendedName>
        <fullName evidence="4">DDE-1 domain-containing protein</fullName>
    </recommendedName>
</protein>
<feature type="non-terminal residue" evidence="2">
    <location>
        <position position="1"/>
    </location>
</feature>
<dbReference type="Proteomes" id="UP000287033">
    <property type="component" value="Unassembled WGS sequence"/>
</dbReference>
<feature type="region of interest" description="Disordered" evidence="1">
    <location>
        <begin position="192"/>
        <end position="215"/>
    </location>
</feature>
<comment type="caution">
    <text evidence="2">The sequence shown here is derived from an EMBL/GenBank/DDBJ whole genome shotgun (WGS) entry which is preliminary data.</text>
</comment>
<evidence type="ECO:0008006" key="4">
    <source>
        <dbReference type="Google" id="ProtNLM"/>
    </source>
</evidence>
<dbReference type="AlphaFoldDB" id="A0A401TL77"/>
<evidence type="ECO:0000313" key="3">
    <source>
        <dbReference type="Proteomes" id="UP000287033"/>
    </source>
</evidence>
<proteinExistence type="predicted"/>
<sequence>CFQVTNDTDLTLGQYWKDHFNILHCISLIDKAWNEVSFRTLQSPCRKLWPDCVPERDCEGFEEETSENVVNEIVTLGQNMGLEVDEDDVVELVDDHRQELSTEDLVEIQQEQVKVMQQEHSGEEEKEREDVSSVQIKDICSKWSEVQAFVERHHPNKTVTNRAVSSLNDNVMSHFRKILQQRKKQVSLDRFLVASPTSKRQKRKKTPEISEHWEN</sequence>
<reference evidence="2 3" key="1">
    <citation type="journal article" date="2018" name="Nat. Ecol. Evol.">
        <title>Shark genomes provide insights into elasmobranch evolution and the origin of vertebrates.</title>
        <authorList>
            <person name="Hara Y"/>
            <person name="Yamaguchi K"/>
            <person name="Onimaru K"/>
            <person name="Kadota M"/>
            <person name="Koyanagi M"/>
            <person name="Keeley SD"/>
            <person name="Tatsumi K"/>
            <person name="Tanaka K"/>
            <person name="Motone F"/>
            <person name="Kageyama Y"/>
            <person name="Nozu R"/>
            <person name="Adachi N"/>
            <person name="Nishimura O"/>
            <person name="Nakagawa R"/>
            <person name="Tanegashima C"/>
            <person name="Kiyatake I"/>
            <person name="Matsumoto R"/>
            <person name="Murakumo K"/>
            <person name="Nishida K"/>
            <person name="Terakita A"/>
            <person name="Kuratani S"/>
            <person name="Sato K"/>
            <person name="Hyodo S Kuraku.S."/>
        </authorList>
    </citation>
    <scope>NUCLEOTIDE SEQUENCE [LARGE SCALE GENOMIC DNA]</scope>
</reference>
<evidence type="ECO:0000313" key="2">
    <source>
        <dbReference type="EMBL" id="GCC43405.1"/>
    </source>
</evidence>
<feature type="compositionally biased region" description="Basic and acidic residues" evidence="1">
    <location>
        <begin position="206"/>
        <end position="215"/>
    </location>
</feature>
<dbReference type="STRING" id="137246.A0A401TL77"/>